<accession>A0ABT9Z0F7</accession>
<dbReference type="Proteomes" id="UP001232245">
    <property type="component" value="Unassembled WGS sequence"/>
</dbReference>
<dbReference type="NCBIfam" id="TIGR04398">
    <property type="entry name" value="SLAP_DUP"/>
    <property type="match status" value="1"/>
</dbReference>
<evidence type="ECO:0000313" key="1">
    <source>
        <dbReference type="EMBL" id="MDQ0225729.1"/>
    </source>
</evidence>
<dbReference type="EMBL" id="JAUSTZ010000003">
    <property type="protein sequence ID" value="MDQ0225729.1"/>
    <property type="molecule type" value="Genomic_DNA"/>
</dbReference>
<sequence>MQQLQFEASWEKAIAEQDRQHIETIFNETKHAPDSDILCTPIREAINHKEALLVTVLVHNFTDNPLAFHNVRLLYSVHDEVIADNIFTIHALVIPAKVSMPWTFIFPKGSYKQQTVFENGRLEIV</sequence>
<name>A0ABT9Z0F7_9BACI</name>
<comment type="caution">
    <text evidence="1">The sequence shown here is derived from an EMBL/GenBank/DDBJ whole genome shotgun (WGS) entry which is preliminary data.</text>
</comment>
<proteinExistence type="predicted"/>
<reference evidence="1 2" key="1">
    <citation type="submission" date="2023-07" db="EMBL/GenBank/DDBJ databases">
        <title>Genomic Encyclopedia of Type Strains, Phase IV (KMG-IV): sequencing the most valuable type-strain genomes for metagenomic binning, comparative biology and taxonomic classification.</title>
        <authorList>
            <person name="Goeker M."/>
        </authorList>
    </citation>
    <scope>NUCLEOTIDE SEQUENCE [LARGE SCALE GENOMIC DNA]</scope>
    <source>
        <strain evidence="1 2">DSM 17723</strain>
    </source>
</reference>
<organism evidence="1 2">
    <name type="scientific">Metabacillus niabensis</name>
    <dbReference type="NCBI Taxonomy" id="324854"/>
    <lineage>
        <taxon>Bacteria</taxon>
        <taxon>Bacillati</taxon>
        <taxon>Bacillota</taxon>
        <taxon>Bacilli</taxon>
        <taxon>Bacillales</taxon>
        <taxon>Bacillaceae</taxon>
        <taxon>Metabacillus</taxon>
    </lineage>
</organism>
<keyword evidence="2" id="KW-1185">Reference proteome</keyword>
<gene>
    <name evidence="1" type="ORF">J2S02_002073</name>
</gene>
<evidence type="ECO:0000313" key="2">
    <source>
        <dbReference type="Proteomes" id="UP001232245"/>
    </source>
</evidence>
<protein>
    <submittedName>
        <fullName evidence="1">SLAP domain-containing protein</fullName>
    </submittedName>
</protein>
<dbReference type="InterPro" id="IPR030910">
    <property type="entry name" value="SLAP_dom"/>
</dbReference>
<dbReference type="RefSeq" id="WP_174880827.1">
    <property type="nucleotide sequence ID" value="NZ_CADEPK010000260.1"/>
</dbReference>